<name>A0A3R7F4M6_9ACTN</name>
<keyword evidence="4" id="KW-1185">Reference proteome</keyword>
<accession>A0A3R7F4M6</accession>
<feature type="region of interest" description="Disordered" evidence="1">
    <location>
        <begin position="79"/>
        <end position="103"/>
    </location>
</feature>
<dbReference type="RefSeq" id="WP_043463902.1">
    <property type="nucleotide sequence ID" value="NZ_CP134822.1"/>
</dbReference>
<feature type="domain" description="Trypsin-co-occurring" evidence="2">
    <location>
        <begin position="2"/>
        <end position="79"/>
    </location>
</feature>
<gene>
    <name evidence="3" type="ORF">SFRA_030050</name>
</gene>
<protein>
    <recommendedName>
        <fullName evidence="2">Trypsin-co-occurring domain-containing protein</fullName>
    </recommendedName>
</protein>
<dbReference type="EMBL" id="JNAD02000019">
    <property type="protein sequence ID" value="RKM91043.1"/>
    <property type="molecule type" value="Genomic_DNA"/>
</dbReference>
<dbReference type="Pfam" id="PF19631">
    <property type="entry name" value="Trypco2"/>
    <property type="match status" value="1"/>
</dbReference>
<dbReference type="AlphaFoldDB" id="A0A3R7F4M6"/>
<evidence type="ECO:0000259" key="2">
    <source>
        <dbReference type="Pfam" id="PF19631"/>
    </source>
</evidence>
<evidence type="ECO:0000313" key="3">
    <source>
        <dbReference type="EMBL" id="RKM91043.1"/>
    </source>
</evidence>
<proteinExistence type="predicted"/>
<reference evidence="3 4" key="1">
    <citation type="journal article" date="2014" name="Genome Announc.">
        <title>Draft Genome Sequence of Streptomyces fradiae ATCC 19609, a Strain Highly Sensitive to Antibiotics.</title>
        <authorList>
            <person name="Bekker O.B."/>
            <person name="Klimina K.M."/>
            <person name="Vatlin A.A."/>
            <person name="Zakharevich N.V."/>
            <person name="Kasianov A.S."/>
            <person name="Danilenko V.N."/>
        </authorList>
    </citation>
    <scope>NUCLEOTIDE SEQUENCE [LARGE SCALE GENOMIC DNA]</scope>
    <source>
        <strain evidence="3 4">ATCC 19609</strain>
    </source>
</reference>
<sequence length="103" mass="11034">MIELSEMIRELRRELTSAMADGEGRALRFEAGPVEVEAAVEVGREGGGSGRVRFWVVEAGAEGRLTRAATQRITVTLQPVRTDEDGRPAGPALIAGDEADGER</sequence>
<evidence type="ECO:0000256" key="1">
    <source>
        <dbReference type="SAM" id="MobiDB-lite"/>
    </source>
</evidence>
<dbReference type="Proteomes" id="UP000028058">
    <property type="component" value="Unassembled WGS sequence"/>
</dbReference>
<dbReference type="InterPro" id="IPR045608">
    <property type="entry name" value="Trypco2"/>
</dbReference>
<organism evidence="3 4">
    <name type="scientific">Streptomyces xinghaiensis</name>
    <dbReference type="NCBI Taxonomy" id="1038928"/>
    <lineage>
        <taxon>Bacteria</taxon>
        <taxon>Bacillati</taxon>
        <taxon>Actinomycetota</taxon>
        <taxon>Actinomycetes</taxon>
        <taxon>Kitasatosporales</taxon>
        <taxon>Streptomycetaceae</taxon>
        <taxon>Streptomyces</taxon>
    </lineage>
</organism>
<comment type="caution">
    <text evidence="3">The sequence shown here is derived from an EMBL/GenBank/DDBJ whole genome shotgun (WGS) entry which is preliminary data.</text>
</comment>
<dbReference type="OrthoDB" id="4566193at2"/>
<evidence type="ECO:0000313" key="4">
    <source>
        <dbReference type="Proteomes" id="UP000028058"/>
    </source>
</evidence>